<keyword evidence="1" id="KW-0472">Membrane</keyword>
<accession>A0ABU5TGU2</accession>
<evidence type="ECO:0000256" key="1">
    <source>
        <dbReference type="SAM" id="Phobius"/>
    </source>
</evidence>
<sequence length="153" mass="17455">MHLLQLMKLQSMPYVAIGYLIALFLGYLVGGYLLAAYNVNLIILIGNYLITLRLAQTGSDSISLAIAWISMWIWGAVFVWAKPFRLEETNPQTIALLLLSCWILATGIIFLLAFAKERMYKLRLNKRQSIYGLTILTWGAITLGWHIYQWANN</sequence>
<keyword evidence="3" id="KW-1185">Reference proteome</keyword>
<dbReference type="EMBL" id="JAYGIE010000021">
    <property type="protein sequence ID" value="MEA5477291.1"/>
    <property type="molecule type" value="Genomic_DNA"/>
</dbReference>
<gene>
    <name evidence="2" type="ORF">VB774_06625</name>
</gene>
<comment type="caution">
    <text evidence="2">The sequence shown here is derived from an EMBL/GenBank/DDBJ whole genome shotgun (WGS) entry which is preliminary data.</text>
</comment>
<feature type="transmembrane region" description="Helical" evidence="1">
    <location>
        <begin position="62"/>
        <end position="81"/>
    </location>
</feature>
<dbReference type="Proteomes" id="UP001301388">
    <property type="component" value="Unassembled WGS sequence"/>
</dbReference>
<keyword evidence="1" id="KW-0812">Transmembrane</keyword>
<organism evidence="2 3">
    <name type="scientific">Pseudanabaena galeata UHCC 0370</name>
    <dbReference type="NCBI Taxonomy" id="3110310"/>
    <lineage>
        <taxon>Bacteria</taxon>
        <taxon>Bacillati</taxon>
        <taxon>Cyanobacteriota</taxon>
        <taxon>Cyanophyceae</taxon>
        <taxon>Pseudanabaenales</taxon>
        <taxon>Pseudanabaenaceae</taxon>
        <taxon>Pseudanabaena</taxon>
    </lineage>
</organism>
<feature type="transmembrane region" description="Helical" evidence="1">
    <location>
        <begin position="130"/>
        <end position="148"/>
    </location>
</feature>
<dbReference type="RefSeq" id="WP_323260757.1">
    <property type="nucleotide sequence ID" value="NZ_JAYGIE010000021.1"/>
</dbReference>
<feature type="transmembrane region" description="Helical" evidence="1">
    <location>
        <begin position="93"/>
        <end position="114"/>
    </location>
</feature>
<keyword evidence="1" id="KW-1133">Transmembrane helix</keyword>
<reference evidence="2 3" key="1">
    <citation type="submission" date="2023-12" db="EMBL/GenBank/DDBJ databases">
        <title>Baltic Sea Cyanobacteria.</title>
        <authorList>
            <person name="Delbaje E."/>
            <person name="Fewer D.P."/>
            <person name="Shishido T.K."/>
        </authorList>
    </citation>
    <scope>NUCLEOTIDE SEQUENCE [LARGE SCALE GENOMIC DNA]</scope>
    <source>
        <strain evidence="2 3">UHCC 0370</strain>
    </source>
</reference>
<name>A0ABU5TGU2_9CYAN</name>
<proteinExistence type="predicted"/>
<feature type="transmembrane region" description="Helical" evidence="1">
    <location>
        <begin position="12"/>
        <end position="29"/>
    </location>
</feature>
<evidence type="ECO:0000313" key="3">
    <source>
        <dbReference type="Proteomes" id="UP001301388"/>
    </source>
</evidence>
<protein>
    <submittedName>
        <fullName evidence="2">Uncharacterized protein</fullName>
    </submittedName>
</protein>
<evidence type="ECO:0000313" key="2">
    <source>
        <dbReference type="EMBL" id="MEA5477291.1"/>
    </source>
</evidence>